<evidence type="ECO:0000313" key="3">
    <source>
        <dbReference type="EMBL" id="NBN88316.1"/>
    </source>
</evidence>
<reference evidence="6 7" key="1">
    <citation type="submission" date="2018-10" db="EMBL/GenBank/DDBJ databases">
        <title>Iterative Subtractive Binning of Freshwater Chronoseries Metagenomes Recovers Nearly Complete Genomes from over Four Hundred Novel Species.</title>
        <authorList>
            <person name="Rodriguez-R L.M."/>
            <person name="Tsementzi D."/>
            <person name="Luo C."/>
            <person name="Konstantinidis K.T."/>
        </authorList>
    </citation>
    <scope>NUCLEOTIDE SEQUENCE [LARGE SCALE GENOMIC DNA]</scope>
    <source>
        <strain evidence="6">WB7_2B_003</strain>
        <strain evidence="3">WB7_6_001</strain>
        <strain evidence="4">WB8_1A_003</strain>
        <strain evidence="5">WB8_2A_004</strain>
    </source>
</reference>
<keyword evidence="1" id="KW-0802">TPR repeat</keyword>
<dbReference type="Gene3D" id="1.25.40.10">
    <property type="entry name" value="Tetratricopeptide repeat domain"/>
    <property type="match status" value="1"/>
</dbReference>
<evidence type="ECO:0000313" key="7">
    <source>
        <dbReference type="Proteomes" id="UP000572953"/>
    </source>
</evidence>
<feature type="signal peptide" evidence="2">
    <location>
        <begin position="1"/>
        <end position="22"/>
    </location>
</feature>
<dbReference type="Proteomes" id="UP000747791">
    <property type="component" value="Unassembled WGS sequence"/>
</dbReference>
<name>A0A845S5U7_9PROT</name>
<dbReference type="Proteomes" id="UP000699985">
    <property type="component" value="Unassembled WGS sequence"/>
</dbReference>
<dbReference type="EMBL" id="RGGN01000124">
    <property type="protein sequence ID" value="NCU63123.1"/>
    <property type="molecule type" value="Genomic_DNA"/>
</dbReference>
<evidence type="ECO:0000256" key="2">
    <source>
        <dbReference type="SAM" id="SignalP"/>
    </source>
</evidence>
<organism evidence="6 7">
    <name type="scientific">Candidatus Fonsibacter lacus</name>
    <dbReference type="NCBI Taxonomy" id="2576439"/>
    <lineage>
        <taxon>Bacteria</taxon>
        <taxon>Pseudomonadati</taxon>
        <taxon>Pseudomonadota</taxon>
        <taxon>Alphaproteobacteria</taxon>
        <taxon>Candidatus Pelagibacterales</taxon>
        <taxon>Candidatus Pelagibacterales incertae sedis</taxon>
        <taxon>Candidatus Fonsibacter</taxon>
    </lineage>
</organism>
<dbReference type="InterPro" id="IPR019734">
    <property type="entry name" value="TPR_rpt"/>
</dbReference>
<evidence type="ECO:0000313" key="6">
    <source>
        <dbReference type="EMBL" id="NCU63123.1"/>
    </source>
</evidence>
<protein>
    <submittedName>
        <fullName evidence="6">Tetratricopeptide repeat protein</fullName>
    </submittedName>
</protein>
<evidence type="ECO:0000256" key="1">
    <source>
        <dbReference type="PROSITE-ProRule" id="PRU00339"/>
    </source>
</evidence>
<dbReference type="EMBL" id="RGET01000087">
    <property type="protein sequence ID" value="NBN88316.1"/>
    <property type="molecule type" value="Genomic_DNA"/>
</dbReference>
<dbReference type="PROSITE" id="PS50005">
    <property type="entry name" value="TPR"/>
    <property type="match status" value="1"/>
</dbReference>
<dbReference type="EMBL" id="RGOB01000084">
    <property type="protein sequence ID" value="NCU53280.1"/>
    <property type="molecule type" value="Genomic_DNA"/>
</dbReference>
<accession>A0A845S5U7</accession>
<dbReference type="Proteomes" id="UP000713222">
    <property type="component" value="Unassembled WGS sequence"/>
</dbReference>
<dbReference type="Proteomes" id="UP000572953">
    <property type="component" value="Unassembled WGS sequence"/>
</dbReference>
<dbReference type="SMART" id="SM00028">
    <property type="entry name" value="TPR"/>
    <property type="match status" value="1"/>
</dbReference>
<dbReference type="SUPFAM" id="SSF48452">
    <property type="entry name" value="TPR-like"/>
    <property type="match status" value="1"/>
</dbReference>
<feature type="repeat" description="TPR" evidence="1">
    <location>
        <begin position="71"/>
        <end position="104"/>
    </location>
</feature>
<proteinExistence type="predicted"/>
<keyword evidence="2" id="KW-0732">Signal</keyword>
<comment type="caution">
    <text evidence="6">The sequence shown here is derived from an EMBL/GenBank/DDBJ whole genome shotgun (WGS) entry which is preliminary data.</text>
</comment>
<dbReference type="InterPro" id="IPR011990">
    <property type="entry name" value="TPR-like_helical_dom_sf"/>
</dbReference>
<dbReference type="Pfam" id="PF14559">
    <property type="entry name" value="TPR_19"/>
    <property type="match status" value="1"/>
</dbReference>
<evidence type="ECO:0000313" key="4">
    <source>
        <dbReference type="EMBL" id="NCU50410.1"/>
    </source>
</evidence>
<evidence type="ECO:0000313" key="5">
    <source>
        <dbReference type="EMBL" id="NCU53280.1"/>
    </source>
</evidence>
<dbReference type="EMBL" id="RGMI01000038">
    <property type="protein sequence ID" value="NCU50410.1"/>
    <property type="molecule type" value="Genomic_DNA"/>
</dbReference>
<gene>
    <name evidence="3" type="ORF">EBV32_04420</name>
    <name evidence="6" type="ORF">EBV78_03420</name>
    <name evidence="4" type="ORF">EBX29_01355</name>
    <name evidence="5" type="ORF">EBX74_03145</name>
</gene>
<dbReference type="AlphaFoldDB" id="A0A845S5U7"/>
<sequence length="150" mass="17287">MIKTIFLSFLLIFSFNTLNVSAADSGPPPQVIQKTNPSYAEAKTLVKSKKFDQAVVMLEELLKDSKNSNNPDILNDYAYSLRNLKQYDKAEKFYLAALKINPKHIGANEYLGELYLQTKRPDEAKKRLEVLKACNCEEYKELKEKIEKYK</sequence>
<feature type="chain" id="PRO_5032749534" evidence="2">
    <location>
        <begin position="23"/>
        <end position="150"/>
    </location>
</feature>